<evidence type="ECO:0000256" key="2">
    <source>
        <dbReference type="SAM" id="Coils"/>
    </source>
</evidence>
<dbReference type="Proteomes" id="UP001642540">
    <property type="component" value="Unassembled WGS sequence"/>
</dbReference>
<comment type="caution">
    <text evidence="6">The sequence shown here is derived from an EMBL/GenBank/DDBJ whole genome shotgun (WGS) entry which is preliminary data.</text>
</comment>
<feature type="DNA-binding region" description="HMG box" evidence="1">
    <location>
        <begin position="78"/>
        <end position="146"/>
    </location>
</feature>
<evidence type="ECO:0000313" key="7">
    <source>
        <dbReference type="Proteomes" id="UP001642540"/>
    </source>
</evidence>
<keyword evidence="1" id="KW-0539">Nucleus</keyword>
<feature type="compositionally biased region" description="Pro residues" evidence="3">
    <location>
        <begin position="544"/>
        <end position="560"/>
    </location>
</feature>
<feature type="compositionally biased region" description="Acidic residues" evidence="3">
    <location>
        <begin position="188"/>
        <end position="197"/>
    </location>
</feature>
<accession>A0ABP1RJP1</accession>
<keyword evidence="4" id="KW-0732">Signal</keyword>
<dbReference type="SMART" id="SM00398">
    <property type="entry name" value="HMG"/>
    <property type="match status" value="1"/>
</dbReference>
<name>A0ABP1RJP1_9HEXA</name>
<proteinExistence type="predicted"/>
<feature type="compositionally biased region" description="Pro residues" evidence="3">
    <location>
        <begin position="514"/>
        <end position="535"/>
    </location>
</feature>
<evidence type="ECO:0000256" key="1">
    <source>
        <dbReference type="PROSITE-ProRule" id="PRU00267"/>
    </source>
</evidence>
<dbReference type="SUPFAM" id="SSF47095">
    <property type="entry name" value="HMG-box"/>
    <property type="match status" value="1"/>
</dbReference>
<dbReference type="InterPro" id="IPR036910">
    <property type="entry name" value="HMG_box_dom_sf"/>
</dbReference>
<dbReference type="PANTHER" id="PTHR46232">
    <property type="entry name" value="SMARCE1 REGULATOR OF CHROMATIN"/>
    <property type="match status" value="1"/>
</dbReference>
<dbReference type="PANTHER" id="PTHR46232:SF1">
    <property type="entry name" value="SWI_SNF-RELATED MATRIX-ASSOCIATED ACTIN-DEPENDENT REGULATOR OF CHROMATIN SUBFAMILY E MEMBER 1"/>
    <property type="match status" value="1"/>
</dbReference>
<evidence type="ECO:0000313" key="6">
    <source>
        <dbReference type="EMBL" id="CAL8129176.1"/>
    </source>
</evidence>
<dbReference type="Gene3D" id="1.10.30.10">
    <property type="entry name" value="High mobility group box domain"/>
    <property type="match status" value="1"/>
</dbReference>
<organism evidence="6 7">
    <name type="scientific">Orchesella dallaii</name>
    <dbReference type="NCBI Taxonomy" id="48710"/>
    <lineage>
        <taxon>Eukaryota</taxon>
        <taxon>Metazoa</taxon>
        <taxon>Ecdysozoa</taxon>
        <taxon>Arthropoda</taxon>
        <taxon>Hexapoda</taxon>
        <taxon>Collembola</taxon>
        <taxon>Entomobryomorpha</taxon>
        <taxon>Entomobryoidea</taxon>
        <taxon>Orchesellidae</taxon>
        <taxon>Orchesellinae</taxon>
        <taxon>Orchesella</taxon>
    </lineage>
</organism>
<feature type="compositionally biased region" description="Polar residues" evidence="3">
    <location>
        <begin position="598"/>
        <end position="607"/>
    </location>
</feature>
<keyword evidence="1" id="KW-0238">DNA-binding</keyword>
<feature type="chain" id="PRO_5046610284" description="HMG box domain-containing protein" evidence="4">
    <location>
        <begin position="28"/>
        <end position="716"/>
    </location>
</feature>
<dbReference type="CDD" id="cd21983">
    <property type="entry name" value="HMG-box_SMARCE1"/>
    <property type="match status" value="1"/>
</dbReference>
<sequence>MVFQLVFEMLIPSSFFCLLSLTERLRASAGGGGSSASTKDTASSPFVQTSLSHPGFNPQKLGSKGFADGKLPKPPKAPEKPLMPYMRYSRRVWDQVKADNPDLKLWEIGKIIGQMWRDLPEQDKQEFIAEYEAEKVEYDRSLKQFHNSPAYQAYIAAKTKAQQELSESVDRNASAKQSAAERRIEIQPAEDEDEQDDLFSEKHKAHSRYLRNHRLVNEIFSDTIVPDIRSVVTTARMQVLKRQVQSLTMHQKKLESELQQIEEKFEAKKRRFMESSETFTDELKKHCKRAVDEDTFQKLVDKQYEVVKKEYEERAKNQPPPPPPPVQQPAPPEAKSASVQGDEKKGVKEEGKDGEQKSSVEGEKKGDAATINVKLPPPPPISINTQSALTPEPAEHISPTPTTTASATLVEADKPVETEATQLESLETSKKPLAPPLEPESVQKMEVDEPLQGEAPPPPQIPVSMATVPLPQTELHVPPPPPPVEQPMSQFPPPQHQQVPVPRPSHPIGSLGAQPPPQQQPPTPVSQQLPPPPPIFVDKRHEPLAPPPPVIIPVSEPAPPSLMEQVPAPAPPPPVIHPALQQEEEAQEDSSSSSSSSLQIPNLQQEPPQEALVMPVLEDGGRGGANLPPPHPQTPPQQDVPSSMAKLPPQEHIMEMENAPPVMEMEQISNQNQPEQLAAALQAPPPEVEPMDIDPPVLHSVNEEEQALAAAAGESK</sequence>
<feature type="compositionally biased region" description="Pro residues" evidence="3">
    <location>
        <begin position="477"/>
        <end position="505"/>
    </location>
</feature>
<feature type="coiled-coil region" evidence="2">
    <location>
        <begin position="237"/>
        <end position="271"/>
    </location>
</feature>
<feature type="compositionally biased region" description="Polar residues" evidence="3">
    <location>
        <begin position="38"/>
        <end position="52"/>
    </location>
</feature>
<feature type="signal peptide" evidence="4">
    <location>
        <begin position="1"/>
        <end position="27"/>
    </location>
</feature>
<dbReference type="InterPro" id="IPR009071">
    <property type="entry name" value="HMG_box_dom"/>
</dbReference>
<dbReference type="EMBL" id="CAXLJM020000076">
    <property type="protein sequence ID" value="CAL8129176.1"/>
    <property type="molecule type" value="Genomic_DNA"/>
</dbReference>
<reference evidence="6 7" key="1">
    <citation type="submission" date="2024-08" db="EMBL/GenBank/DDBJ databases">
        <authorList>
            <person name="Cucini C."/>
            <person name="Frati F."/>
        </authorList>
    </citation>
    <scope>NUCLEOTIDE SEQUENCE [LARGE SCALE GENOMIC DNA]</scope>
</reference>
<dbReference type="Pfam" id="PF00505">
    <property type="entry name" value="HMG_box"/>
    <property type="match status" value="1"/>
</dbReference>
<feature type="region of interest" description="Disordered" evidence="3">
    <location>
        <begin position="29"/>
        <end position="81"/>
    </location>
</feature>
<keyword evidence="2" id="KW-0175">Coiled coil</keyword>
<feature type="region of interest" description="Disordered" evidence="3">
    <location>
        <begin position="311"/>
        <end position="644"/>
    </location>
</feature>
<keyword evidence="7" id="KW-1185">Reference proteome</keyword>
<evidence type="ECO:0000256" key="3">
    <source>
        <dbReference type="SAM" id="MobiDB-lite"/>
    </source>
</evidence>
<protein>
    <recommendedName>
        <fullName evidence="5">HMG box domain-containing protein</fullName>
    </recommendedName>
</protein>
<evidence type="ECO:0000259" key="5">
    <source>
        <dbReference type="PROSITE" id="PS50118"/>
    </source>
</evidence>
<gene>
    <name evidence="6" type="ORF">ODALV1_LOCUS22940</name>
</gene>
<evidence type="ECO:0000256" key="4">
    <source>
        <dbReference type="SAM" id="SignalP"/>
    </source>
</evidence>
<feature type="compositionally biased region" description="Pro residues" evidence="3">
    <location>
        <begin position="318"/>
        <end position="332"/>
    </location>
</feature>
<feature type="compositionally biased region" description="Basic and acidic residues" evidence="3">
    <location>
        <begin position="341"/>
        <end position="367"/>
    </location>
</feature>
<feature type="region of interest" description="Disordered" evidence="3">
    <location>
        <begin position="166"/>
        <end position="197"/>
    </location>
</feature>
<feature type="domain" description="HMG box" evidence="5">
    <location>
        <begin position="78"/>
        <end position="146"/>
    </location>
</feature>
<feature type="compositionally biased region" description="Low complexity" evidence="3">
    <location>
        <begin position="398"/>
        <end position="408"/>
    </location>
</feature>
<dbReference type="PROSITE" id="PS50118">
    <property type="entry name" value="HMG_BOX_2"/>
    <property type="match status" value="1"/>
</dbReference>